<dbReference type="AlphaFoldDB" id="A0A1F7UXT4"/>
<evidence type="ECO:0000256" key="1">
    <source>
        <dbReference type="SAM" id="Phobius"/>
    </source>
</evidence>
<feature type="transmembrane region" description="Helical" evidence="1">
    <location>
        <begin position="341"/>
        <end position="359"/>
    </location>
</feature>
<dbReference type="Proteomes" id="UP000176846">
    <property type="component" value="Unassembled WGS sequence"/>
</dbReference>
<feature type="transmembrane region" description="Helical" evidence="1">
    <location>
        <begin position="309"/>
        <end position="329"/>
    </location>
</feature>
<feature type="transmembrane region" description="Helical" evidence="1">
    <location>
        <begin position="228"/>
        <end position="247"/>
    </location>
</feature>
<name>A0A1F7UXT4_9BACT</name>
<feature type="transmembrane region" description="Helical" evidence="1">
    <location>
        <begin position="20"/>
        <end position="41"/>
    </location>
</feature>
<comment type="caution">
    <text evidence="2">The sequence shown here is derived from an EMBL/GenBank/DDBJ whole genome shotgun (WGS) entry which is preliminary data.</text>
</comment>
<reference evidence="2 3" key="1">
    <citation type="journal article" date="2016" name="Nat. Commun.">
        <title>Thousands of microbial genomes shed light on interconnected biogeochemical processes in an aquifer system.</title>
        <authorList>
            <person name="Anantharaman K."/>
            <person name="Brown C.T."/>
            <person name="Hug L.A."/>
            <person name="Sharon I."/>
            <person name="Castelle C.J."/>
            <person name="Probst A.J."/>
            <person name="Thomas B.C."/>
            <person name="Singh A."/>
            <person name="Wilkins M.J."/>
            <person name="Karaoz U."/>
            <person name="Brodie E.L."/>
            <person name="Williams K.H."/>
            <person name="Hubbard S.S."/>
            <person name="Banfield J.F."/>
        </authorList>
    </citation>
    <scope>NUCLEOTIDE SEQUENCE [LARGE SCALE GENOMIC DNA]</scope>
</reference>
<feature type="transmembrane region" description="Helical" evidence="1">
    <location>
        <begin position="188"/>
        <end position="216"/>
    </location>
</feature>
<feature type="transmembrane region" description="Helical" evidence="1">
    <location>
        <begin position="163"/>
        <end position="181"/>
    </location>
</feature>
<protein>
    <recommendedName>
        <fullName evidence="4">Glycosyltransferase RgtA/B/C/D-like domain-containing protein</fullName>
    </recommendedName>
</protein>
<accession>A0A1F7UXT4</accession>
<keyword evidence="1" id="KW-1133">Transmembrane helix</keyword>
<sequence length="419" mass="48591">MLNKRNVFDVTVVADRFKNFGFVVILTVMLIFLVLLASFNLSDHGDQQFSELARSFLQGKLYFTQLPADAGLHDVAFFNGKYFWPLGPLPAFLLMPLVAIFDQFNLFFYQGYIEFFITLSIFYLIFRISRIFKYATTDSLYLALAFGAGSSYLHIALIPKSYFYAQSLTVLLLLLAIHEFLTKKRYWLIGLYLGSVLMTRITAVSGAIFFILMSLTSNKKFTDKIRELLEIVAPLTASFIILLIYNYSRFHNWWESGYNLQLVMKQFIVARSYGLFSLAHLPGNLYYFLLGHPLPIFRDEVSHVLKPPYIVADPWGMSIFITSPYYLYLFWGSYRDRLAKILWITVIATAVPIFMYYGIGWIQFGYRYALDFLPFLFLLFLIAIKQQTDKLSLKLKILIVVGAFFNIYLISSLINYTVK</sequence>
<gene>
    <name evidence="2" type="ORF">A2936_05260</name>
</gene>
<dbReference type="EMBL" id="MGEK01000003">
    <property type="protein sequence ID" value="OGL83093.1"/>
    <property type="molecule type" value="Genomic_DNA"/>
</dbReference>
<evidence type="ECO:0000313" key="3">
    <source>
        <dbReference type="Proteomes" id="UP000176846"/>
    </source>
</evidence>
<feature type="transmembrane region" description="Helical" evidence="1">
    <location>
        <begin position="138"/>
        <end position="157"/>
    </location>
</feature>
<evidence type="ECO:0008006" key="4">
    <source>
        <dbReference type="Google" id="ProtNLM"/>
    </source>
</evidence>
<feature type="transmembrane region" description="Helical" evidence="1">
    <location>
        <begin position="107"/>
        <end position="126"/>
    </location>
</feature>
<feature type="transmembrane region" description="Helical" evidence="1">
    <location>
        <begin position="365"/>
        <end position="384"/>
    </location>
</feature>
<keyword evidence="1" id="KW-0472">Membrane</keyword>
<keyword evidence="1" id="KW-0812">Transmembrane</keyword>
<evidence type="ECO:0000313" key="2">
    <source>
        <dbReference type="EMBL" id="OGL83093.1"/>
    </source>
</evidence>
<feature type="transmembrane region" description="Helical" evidence="1">
    <location>
        <begin position="268"/>
        <end position="289"/>
    </location>
</feature>
<proteinExistence type="predicted"/>
<organism evidence="2 3">
    <name type="scientific">Candidatus Uhrbacteria bacterium RIFCSPLOWO2_01_FULL_47_25</name>
    <dbReference type="NCBI Taxonomy" id="1802402"/>
    <lineage>
        <taxon>Bacteria</taxon>
        <taxon>Candidatus Uhriibacteriota</taxon>
    </lineage>
</organism>
<feature type="transmembrane region" description="Helical" evidence="1">
    <location>
        <begin position="396"/>
        <end position="418"/>
    </location>
</feature>